<dbReference type="GO" id="GO:0005829">
    <property type="term" value="C:cytosol"/>
    <property type="evidence" value="ECO:0007669"/>
    <property type="project" value="TreeGrafter"/>
</dbReference>
<dbReference type="NCBIfam" id="TIGR00010">
    <property type="entry name" value="YchF/TatD family DNA exonuclease"/>
    <property type="match status" value="1"/>
</dbReference>
<feature type="binding site" evidence="4">
    <location>
        <position position="9"/>
    </location>
    <ligand>
        <name>a divalent metal cation</name>
        <dbReference type="ChEBI" id="CHEBI:60240"/>
        <label>1</label>
    </ligand>
</feature>
<feature type="binding site" evidence="4">
    <location>
        <position position="93"/>
    </location>
    <ligand>
        <name>a divalent metal cation</name>
        <dbReference type="ChEBI" id="CHEBI:60240"/>
        <label>1</label>
    </ligand>
</feature>
<dbReference type="InterPro" id="IPR001130">
    <property type="entry name" value="TatD-like"/>
</dbReference>
<sequence>MELIDTHTHLDHPAFAPDFEQMLERARTAGVSAMIVAAIRASGWTSQGQLCAHRPQLYPAYGLHPMFMPEHSEQDLTRLDNLLEQGDAVAVGECGLDFYIPEPDKERQQRFFEAQLELAQQYRLPVIIHARKAVEQVILTLRRYPGLTGVLHSFSGSRQQAERLMEMGFMLGFGGPSTYSNAHRLRSLIAWLPCNALLLETDSPDQPTATHRGERNEPAYLPEILSTIAQLKGMSTEQLAEQTTGNARRLFRLPPTSGH</sequence>
<feature type="binding site" evidence="4">
    <location>
        <position position="152"/>
    </location>
    <ligand>
        <name>a divalent metal cation</name>
        <dbReference type="ChEBI" id="CHEBI:60240"/>
        <label>2</label>
    </ligand>
</feature>
<evidence type="ECO:0000313" key="6">
    <source>
        <dbReference type="Proteomes" id="UP000034410"/>
    </source>
</evidence>
<dbReference type="Proteomes" id="UP000034410">
    <property type="component" value="Chromosome"/>
</dbReference>
<dbReference type="RefSeq" id="WP_046860710.1">
    <property type="nucleotide sequence ID" value="NZ_CP011412.1"/>
</dbReference>
<evidence type="ECO:0000313" key="5">
    <source>
        <dbReference type="EMBL" id="AKH21789.1"/>
    </source>
</evidence>
<feature type="binding site" evidence="4">
    <location>
        <position position="202"/>
    </location>
    <ligand>
        <name>a divalent metal cation</name>
        <dbReference type="ChEBI" id="CHEBI:60240"/>
        <label>1</label>
    </ligand>
</feature>
<dbReference type="KEGG" id="seds:AAY24_17200"/>
<evidence type="ECO:0000256" key="1">
    <source>
        <dbReference type="ARBA" id="ARBA00009275"/>
    </source>
</evidence>
<keyword evidence="2 4" id="KW-0479">Metal-binding</keyword>
<dbReference type="PANTHER" id="PTHR46124">
    <property type="entry name" value="D-AMINOACYL-TRNA DEACYLASE"/>
    <property type="match status" value="1"/>
</dbReference>
<dbReference type="PROSITE" id="PS01137">
    <property type="entry name" value="TATD_1"/>
    <property type="match status" value="1"/>
</dbReference>
<gene>
    <name evidence="5" type="ORF">AAY24_17200</name>
</gene>
<dbReference type="PIRSF" id="PIRSF005902">
    <property type="entry name" value="DNase_TatD"/>
    <property type="match status" value="1"/>
</dbReference>
<evidence type="ECO:0000256" key="2">
    <source>
        <dbReference type="ARBA" id="ARBA00022723"/>
    </source>
</evidence>
<protein>
    <submittedName>
        <fullName evidence="5">DNAase</fullName>
    </submittedName>
</protein>
<dbReference type="PATRIC" id="fig|1543721.4.peg.3558"/>
<name>A0A0F7K2K1_9GAMM</name>
<dbReference type="SUPFAM" id="SSF51556">
    <property type="entry name" value="Metallo-dependent hydrolases"/>
    <property type="match status" value="1"/>
</dbReference>
<keyword evidence="6" id="KW-1185">Reference proteome</keyword>
<organism evidence="5 6">
    <name type="scientific">Sedimenticola thiotaurini</name>
    <dbReference type="NCBI Taxonomy" id="1543721"/>
    <lineage>
        <taxon>Bacteria</taxon>
        <taxon>Pseudomonadati</taxon>
        <taxon>Pseudomonadota</taxon>
        <taxon>Gammaproteobacteria</taxon>
        <taxon>Chromatiales</taxon>
        <taxon>Sedimenticolaceae</taxon>
        <taxon>Sedimenticola</taxon>
    </lineage>
</organism>
<accession>A0A0F7K2K1</accession>
<feature type="binding site" evidence="4">
    <location>
        <position position="7"/>
    </location>
    <ligand>
        <name>a divalent metal cation</name>
        <dbReference type="ChEBI" id="CHEBI:60240"/>
        <label>1</label>
    </ligand>
</feature>
<evidence type="ECO:0000256" key="3">
    <source>
        <dbReference type="ARBA" id="ARBA00022801"/>
    </source>
</evidence>
<reference evidence="5 6" key="1">
    <citation type="journal article" date="2015" name="Genome Announc.">
        <title>Complete Genome Sequence of Sedimenticola thiotaurini Strain SIP-G1, a Polyphosphate- and Polyhydroxyalkanoate-Accumulating Sulfur-Oxidizing Gammaproteobacterium Isolated from Salt Marsh Sediments.</title>
        <authorList>
            <person name="Flood B.E."/>
            <person name="Jones D.S."/>
            <person name="Bailey J.V."/>
        </authorList>
    </citation>
    <scope>NUCLEOTIDE SEQUENCE [LARGE SCALE GENOMIC DNA]</scope>
    <source>
        <strain evidence="5 6">SIP-G1</strain>
    </source>
</reference>
<evidence type="ECO:0000256" key="4">
    <source>
        <dbReference type="PIRSR" id="PIRSR005902-1"/>
    </source>
</evidence>
<dbReference type="EMBL" id="CP011412">
    <property type="protein sequence ID" value="AKH21789.1"/>
    <property type="molecule type" value="Genomic_DNA"/>
</dbReference>
<dbReference type="InterPro" id="IPR018228">
    <property type="entry name" value="DNase_TatD-rel_CS"/>
</dbReference>
<dbReference type="Gene3D" id="3.20.20.140">
    <property type="entry name" value="Metal-dependent hydrolases"/>
    <property type="match status" value="1"/>
</dbReference>
<feature type="binding site" evidence="4">
    <location>
        <position position="129"/>
    </location>
    <ligand>
        <name>a divalent metal cation</name>
        <dbReference type="ChEBI" id="CHEBI:60240"/>
        <label>2</label>
    </ligand>
</feature>
<dbReference type="GO" id="GO:0016788">
    <property type="term" value="F:hydrolase activity, acting on ester bonds"/>
    <property type="evidence" value="ECO:0007669"/>
    <property type="project" value="InterPro"/>
</dbReference>
<dbReference type="PANTHER" id="PTHR46124:SF3">
    <property type="entry name" value="HYDROLASE"/>
    <property type="match status" value="1"/>
</dbReference>
<dbReference type="PROSITE" id="PS01091">
    <property type="entry name" value="TATD_3"/>
    <property type="match status" value="1"/>
</dbReference>
<dbReference type="InterPro" id="IPR015991">
    <property type="entry name" value="TatD/YcfH-like"/>
</dbReference>
<dbReference type="AlphaFoldDB" id="A0A0F7K2K1"/>
<dbReference type="InterPro" id="IPR032466">
    <property type="entry name" value="Metal_Hydrolase"/>
</dbReference>
<dbReference type="FunFam" id="3.20.20.140:FF:000005">
    <property type="entry name" value="TatD family hydrolase"/>
    <property type="match status" value="1"/>
</dbReference>
<dbReference type="OrthoDB" id="9810005at2"/>
<dbReference type="GO" id="GO:0046872">
    <property type="term" value="F:metal ion binding"/>
    <property type="evidence" value="ECO:0007669"/>
    <property type="project" value="UniProtKB-KW"/>
</dbReference>
<dbReference type="CDD" id="cd01310">
    <property type="entry name" value="TatD_DNAse"/>
    <property type="match status" value="1"/>
</dbReference>
<keyword evidence="3" id="KW-0378">Hydrolase</keyword>
<comment type="similarity">
    <text evidence="1">Belongs to the metallo-dependent hydrolases superfamily. TatD-type hydrolase family.</text>
</comment>
<dbReference type="GO" id="GO:0004536">
    <property type="term" value="F:DNA nuclease activity"/>
    <property type="evidence" value="ECO:0007669"/>
    <property type="project" value="InterPro"/>
</dbReference>
<proteinExistence type="inferred from homology"/>
<dbReference type="PROSITE" id="PS01090">
    <property type="entry name" value="TATD_2"/>
    <property type="match status" value="1"/>
</dbReference>
<dbReference type="Pfam" id="PF01026">
    <property type="entry name" value="TatD_DNase"/>
    <property type="match status" value="1"/>
</dbReference>